<dbReference type="InterPro" id="IPR002575">
    <property type="entry name" value="Aminoglycoside_PTrfase"/>
</dbReference>
<dbReference type="STRING" id="743788.S8FLZ7"/>
<dbReference type="EMBL" id="KE504157">
    <property type="protein sequence ID" value="EPS99319.1"/>
    <property type="molecule type" value="Genomic_DNA"/>
</dbReference>
<dbReference type="Gene3D" id="3.90.1200.10">
    <property type="match status" value="1"/>
</dbReference>
<dbReference type="PANTHER" id="PTHR21310">
    <property type="entry name" value="AMINOGLYCOSIDE PHOSPHOTRANSFERASE-RELATED-RELATED"/>
    <property type="match status" value="1"/>
</dbReference>
<keyword evidence="3" id="KW-1185">Reference proteome</keyword>
<dbReference type="SUPFAM" id="SSF56112">
    <property type="entry name" value="Protein kinase-like (PK-like)"/>
    <property type="match status" value="1"/>
</dbReference>
<sequence>MTSPRELGPFQAAQSLRLLVINMNALRCTPGDEYAGHLVPQDYVTCTLQFIDAIPGLWCRSGLWCLPLLCVSCYVLRYSFPPESPLLDSLDKYACPERKHLGRPASDSANTAIAAGFIGRPTPRTVSKVAQDHDPTTKAPSEALALDIVFQHTTIPVPRVRRVIQEQTQTQIVMDYIPGCVLSDVWPDMPVWQRLRVIFTLRDYVRQLRAIRHPRSAVPGPPAQPGEPAWHCESPLSGSIIPWRGPFASSDKLSAFFNRRYRMVIQKEQAVDKAQAKERVRADSFDNSGPLVLTHQDITMRNIIVGDDGRLLLIDWSWAGFYPPWFEFVVIRIQSQQERSSLGPTDSLRLQTLLSS</sequence>
<evidence type="ECO:0000313" key="3">
    <source>
        <dbReference type="Proteomes" id="UP000015241"/>
    </source>
</evidence>
<dbReference type="OrthoDB" id="4177236at2759"/>
<proteinExistence type="predicted"/>
<dbReference type="AlphaFoldDB" id="S8FLZ7"/>
<organism evidence="2 3">
    <name type="scientific">Fomitopsis schrenkii</name>
    <name type="common">Brown rot fungus</name>
    <dbReference type="NCBI Taxonomy" id="2126942"/>
    <lineage>
        <taxon>Eukaryota</taxon>
        <taxon>Fungi</taxon>
        <taxon>Dikarya</taxon>
        <taxon>Basidiomycota</taxon>
        <taxon>Agaricomycotina</taxon>
        <taxon>Agaricomycetes</taxon>
        <taxon>Polyporales</taxon>
        <taxon>Fomitopsis</taxon>
    </lineage>
</organism>
<dbReference type="HOGENOM" id="CLU_778528_0_0_1"/>
<feature type="domain" description="Aminoglycoside phosphotransferase" evidence="1">
    <location>
        <begin position="124"/>
        <end position="331"/>
    </location>
</feature>
<evidence type="ECO:0000313" key="2">
    <source>
        <dbReference type="EMBL" id="EPS99319.1"/>
    </source>
</evidence>
<dbReference type="Proteomes" id="UP000015241">
    <property type="component" value="Unassembled WGS sequence"/>
</dbReference>
<dbReference type="PANTHER" id="PTHR21310:SF39">
    <property type="entry name" value="AMINOGLYCOSIDE PHOSPHOTRANSFERASE DOMAIN-CONTAINING PROTEIN"/>
    <property type="match status" value="1"/>
</dbReference>
<evidence type="ECO:0000259" key="1">
    <source>
        <dbReference type="Pfam" id="PF01636"/>
    </source>
</evidence>
<dbReference type="Pfam" id="PF01636">
    <property type="entry name" value="APH"/>
    <property type="match status" value="1"/>
</dbReference>
<dbReference type="InterPro" id="IPR011009">
    <property type="entry name" value="Kinase-like_dom_sf"/>
</dbReference>
<dbReference type="eggNOG" id="ENOG502SRTK">
    <property type="taxonomic scope" value="Eukaryota"/>
</dbReference>
<name>S8FLZ7_FOMSC</name>
<protein>
    <recommendedName>
        <fullName evidence="1">Aminoglycoside phosphotransferase domain-containing protein</fullName>
    </recommendedName>
</protein>
<reference evidence="2 3" key="1">
    <citation type="journal article" date="2012" name="Science">
        <title>The Paleozoic origin of enzymatic lignin decomposition reconstructed from 31 fungal genomes.</title>
        <authorList>
            <person name="Floudas D."/>
            <person name="Binder M."/>
            <person name="Riley R."/>
            <person name="Barry K."/>
            <person name="Blanchette R.A."/>
            <person name="Henrissat B."/>
            <person name="Martinez A.T."/>
            <person name="Otillar R."/>
            <person name="Spatafora J.W."/>
            <person name="Yadav J.S."/>
            <person name="Aerts A."/>
            <person name="Benoit I."/>
            <person name="Boyd A."/>
            <person name="Carlson A."/>
            <person name="Copeland A."/>
            <person name="Coutinho P.M."/>
            <person name="de Vries R.P."/>
            <person name="Ferreira P."/>
            <person name="Findley K."/>
            <person name="Foster B."/>
            <person name="Gaskell J."/>
            <person name="Glotzer D."/>
            <person name="Gorecki P."/>
            <person name="Heitman J."/>
            <person name="Hesse C."/>
            <person name="Hori C."/>
            <person name="Igarashi K."/>
            <person name="Jurgens J.A."/>
            <person name="Kallen N."/>
            <person name="Kersten P."/>
            <person name="Kohler A."/>
            <person name="Kuees U."/>
            <person name="Kumar T.K.A."/>
            <person name="Kuo A."/>
            <person name="LaButti K."/>
            <person name="Larrondo L.F."/>
            <person name="Lindquist E."/>
            <person name="Ling A."/>
            <person name="Lombard V."/>
            <person name="Lucas S."/>
            <person name="Lundell T."/>
            <person name="Martin R."/>
            <person name="McLaughlin D.J."/>
            <person name="Morgenstern I."/>
            <person name="Morin E."/>
            <person name="Murat C."/>
            <person name="Nagy L.G."/>
            <person name="Nolan M."/>
            <person name="Ohm R.A."/>
            <person name="Patyshakuliyeva A."/>
            <person name="Rokas A."/>
            <person name="Ruiz-Duenas F.J."/>
            <person name="Sabat G."/>
            <person name="Salamov A."/>
            <person name="Samejima M."/>
            <person name="Schmutz J."/>
            <person name="Slot J.C."/>
            <person name="St John F."/>
            <person name="Stenlid J."/>
            <person name="Sun H."/>
            <person name="Sun S."/>
            <person name="Syed K."/>
            <person name="Tsang A."/>
            <person name="Wiebenga A."/>
            <person name="Young D."/>
            <person name="Pisabarro A."/>
            <person name="Eastwood D.C."/>
            <person name="Martin F."/>
            <person name="Cullen D."/>
            <person name="Grigoriev I.V."/>
            <person name="Hibbett D.S."/>
        </authorList>
    </citation>
    <scope>NUCLEOTIDE SEQUENCE</scope>
    <source>
        <strain evidence="3">FP-58527</strain>
    </source>
</reference>
<accession>S8FLZ7</accession>
<gene>
    <name evidence="2" type="ORF">FOMPIDRAFT_1017072</name>
</gene>
<dbReference type="InParanoid" id="S8FLZ7"/>
<dbReference type="InterPro" id="IPR051678">
    <property type="entry name" value="AGP_Transferase"/>
</dbReference>